<evidence type="ECO:0000313" key="2">
    <source>
        <dbReference type="Proteomes" id="UP000314294"/>
    </source>
</evidence>
<comment type="caution">
    <text evidence="1">The sequence shown here is derived from an EMBL/GenBank/DDBJ whole genome shotgun (WGS) entry which is preliminary data.</text>
</comment>
<name>A0A4Z2FTE2_9TELE</name>
<evidence type="ECO:0000313" key="1">
    <source>
        <dbReference type="EMBL" id="TNN44429.1"/>
    </source>
</evidence>
<reference evidence="1 2" key="1">
    <citation type="submission" date="2019-03" db="EMBL/GenBank/DDBJ databases">
        <title>First draft genome of Liparis tanakae, snailfish: a comprehensive survey of snailfish specific genes.</title>
        <authorList>
            <person name="Kim W."/>
            <person name="Song I."/>
            <person name="Jeong J.-H."/>
            <person name="Kim D."/>
            <person name="Kim S."/>
            <person name="Ryu S."/>
            <person name="Song J.Y."/>
            <person name="Lee S.K."/>
        </authorList>
    </citation>
    <scope>NUCLEOTIDE SEQUENCE [LARGE SCALE GENOMIC DNA]</scope>
    <source>
        <tissue evidence="1">Muscle</tissue>
    </source>
</reference>
<organism evidence="1 2">
    <name type="scientific">Liparis tanakae</name>
    <name type="common">Tanaka's snailfish</name>
    <dbReference type="NCBI Taxonomy" id="230148"/>
    <lineage>
        <taxon>Eukaryota</taxon>
        <taxon>Metazoa</taxon>
        <taxon>Chordata</taxon>
        <taxon>Craniata</taxon>
        <taxon>Vertebrata</taxon>
        <taxon>Euteleostomi</taxon>
        <taxon>Actinopterygii</taxon>
        <taxon>Neopterygii</taxon>
        <taxon>Teleostei</taxon>
        <taxon>Neoteleostei</taxon>
        <taxon>Acanthomorphata</taxon>
        <taxon>Eupercaria</taxon>
        <taxon>Perciformes</taxon>
        <taxon>Cottioidei</taxon>
        <taxon>Cottales</taxon>
        <taxon>Liparidae</taxon>
        <taxon>Liparis</taxon>
    </lineage>
</organism>
<protein>
    <submittedName>
        <fullName evidence="1">Uncharacterized protein</fullName>
    </submittedName>
</protein>
<dbReference type="Proteomes" id="UP000314294">
    <property type="component" value="Unassembled WGS sequence"/>
</dbReference>
<dbReference type="AlphaFoldDB" id="A0A4Z2FTE2"/>
<gene>
    <name evidence="1" type="ORF">EYF80_045383</name>
</gene>
<proteinExistence type="predicted"/>
<dbReference type="EMBL" id="SRLO01000903">
    <property type="protein sequence ID" value="TNN44429.1"/>
    <property type="molecule type" value="Genomic_DNA"/>
</dbReference>
<keyword evidence="2" id="KW-1185">Reference proteome</keyword>
<sequence length="75" mass="8182">MGAGPGQVYTLLFLCYTKVTPPTLRPVHSASSSGISNCCSERRHKKRKPSFVSEPQLLLSLENINVVCIAPFPHA</sequence>
<accession>A0A4Z2FTE2</accession>